<reference evidence="2 3" key="1">
    <citation type="journal article" date="2021" name="Elife">
        <title>Chloroplast acquisition without the gene transfer in kleptoplastic sea slugs, Plakobranchus ocellatus.</title>
        <authorList>
            <person name="Maeda T."/>
            <person name="Takahashi S."/>
            <person name="Yoshida T."/>
            <person name="Shimamura S."/>
            <person name="Takaki Y."/>
            <person name="Nagai Y."/>
            <person name="Toyoda A."/>
            <person name="Suzuki Y."/>
            <person name="Arimoto A."/>
            <person name="Ishii H."/>
            <person name="Satoh N."/>
            <person name="Nishiyama T."/>
            <person name="Hasebe M."/>
            <person name="Maruyama T."/>
            <person name="Minagawa J."/>
            <person name="Obokata J."/>
            <person name="Shigenobu S."/>
        </authorList>
    </citation>
    <scope>NUCLEOTIDE SEQUENCE [LARGE SCALE GENOMIC DNA]</scope>
</reference>
<keyword evidence="3" id="KW-1185">Reference proteome</keyword>
<name>A0AAV3ZAL9_9GAST</name>
<organism evidence="2 3">
    <name type="scientific">Plakobranchus ocellatus</name>
    <dbReference type="NCBI Taxonomy" id="259542"/>
    <lineage>
        <taxon>Eukaryota</taxon>
        <taxon>Metazoa</taxon>
        <taxon>Spiralia</taxon>
        <taxon>Lophotrochozoa</taxon>
        <taxon>Mollusca</taxon>
        <taxon>Gastropoda</taxon>
        <taxon>Heterobranchia</taxon>
        <taxon>Euthyneura</taxon>
        <taxon>Panpulmonata</taxon>
        <taxon>Sacoglossa</taxon>
        <taxon>Placobranchoidea</taxon>
        <taxon>Plakobranchidae</taxon>
        <taxon>Plakobranchus</taxon>
    </lineage>
</organism>
<dbReference type="Proteomes" id="UP000735302">
    <property type="component" value="Unassembled WGS sequence"/>
</dbReference>
<evidence type="ECO:0000256" key="1">
    <source>
        <dbReference type="SAM" id="MobiDB-lite"/>
    </source>
</evidence>
<accession>A0AAV3ZAL9</accession>
<evidence type="ECO:0000313" key="3">
    <source>
        <dbReference type="Proteomes" id="UP000735302"/>
    </source>
</evidence>
<evidence type="ECO:0000313" key="2">
    <source>
        <dbReference type="EMBL" id="GFN91581.1"/>
    </source>
</evidence>
<comment type="caution">
    <text evidence="2">The sequence shown here is derived from an EMBL/GenBank/DDBJ whole genome shotgun (WGS) entry which is preliminary data.</text>
</comment>
<gene>
    <name evidence="2" type="ORF">PoB_001808700</name>
</gene>
<feature type="compositionally biased region" description="Polar residues" evidence="1">
    <location>
        <begin position="1"/>
        <end position="16"/>
    </location>
</feature>
<dbReference type="AlphaFoldDB" id="A0AAV3ZAL9"/>
<proteinExistence type="predicted"/>
<sequence length="112" mass="12773">MVVQTLNESDLSTRQESGPIATAEPISAQMVTTEKEGGKKLDSVTIREPLRLHLKDRLTETLRPLEHQILMLPTAFKIFSLPWLTAKKLRMLRSSTFSLFAPCTILQLYAWF</sequence>
<feature type="region of interest" description="Disordered" evidence="1">
    <location>
        <begin position="1"/>
        <end position="35"/>
    </location>
</feature>
<protein>
    <submittedName>
        <fullName evidence="2">Uncharacterized protein</fullName>
    </submittedName>
</protein>
<dbReference type="EMBL" id="BLXT01002155">
    <property type="protein sequence ID" value="GFN91581.1"/>
    <property type="molecule type" value="Genomic_DNA"/>
</dbReference>